<evidence type="ECO:0000256" key="2">
    <source>
        <dbReference type="ARBA" id="ARBA00022679"/>
    </source>
</evidence>
<dbReference type="EMBL" id="JANDBD010000007">
    <property type="protein sequence ID" value="MCP9274275.1"/>
    <property type="molecule type" value="Genomic_DNA"/>
</dbReference>
<keyword evidence="1" id="KW-0328">Glycosyltransferase</keyword>
<dbReference type="CDD" id="cd06533">
    <property type="entry name" value="Glyco_transf_WecG_TagA"/>
    <property type="match status" value="1"/>
</dbReference>
<dbReference type="InterPro" id="IPR004629">
    <property type="entry name" value="WecG_TagA_CpsF"/>
</dbReference>
<keyword evidence="2" id="KW-0808">Transferase</keyword>
<comment type="caution">
    <text evidence="3">The sequence shown here is derived from an EMBL/GenBank/DDBJ whole genome shotgun (WGS) entry which is preliminary data.</text>
</comment>
<dbReference type="Pfam" id="PF03808">
    <property type="entry name" value="Glyco_tran_WecG"/>
    <property type="match status" value="1"/>
</dbReference>
<evidence type="ECO:0000256" key="1">
    <source>
        <dbReference type="ARBA" id="ARBA00022676"/>
    </source>
</evidence>
<evidence type="ECO:0000313" key="4">
    <source>
        <dbReference type="Proteomes" id="UP001651690"/>
    </source>
</evidence>
<name>A0ABT1M6S8_9MYCO</name>
<gene>
    <name evidence="3" type="ORF">NM203_18965</name>
</gene>
<proteinExistence type="predicted"/>
<keyword evidence="4" id="KW-1185">Reference proteome</keyword>
<protein>
    <submittedName>
        <fullName evidence="3">WecB/TagA/CpsF family glycosyltransferase</fullName>
    </submittedName>
</protein>
<dbReference type="PANTHER" id="PTHR34136:SF1">
    <property type="entry name" value="UDP-N-ACETYL-D-MANNOSAMINURONIC ACID TRANSFERASE"/>
    <property type="match status" value="1"/>
</dbReference>
<reference evidence="3 4" key="1">
    <citation type="submission" date="2022-06" db="EMBL/GenBank/DDBJ databases">
        <title>Mycolicibacterium sp. CAU 1645 isolated from seawater.</title>
        <authorList>
            <person name="Kim W."/>
        </authorList>
    </citation>
    <scope>NUCLEOTIDE SEQUENCE [LARGE SCALE GENOMIC DNA]</scope>
    <source>
        <strain evidence="3 4">CAU 1645</strain>
    </source>
</reference>
<evidence type="ECO:0000313" key="3">
    <source>
        <dbReference type="EMBL" id="MCP9274275.1"/>
    </source>
</evidence>
<sequence length="262" mass="28760">MTDFKEPSLGDLATARECVLIGGLPFEVTDMDRAVDDVIAVASAPVSSSLTVRLSNAYCVALASKDAEYRSLFQGPGLTFPDGAPVAWAMRSRARDPEKTGRVRGPSFFVEVLDRGREAGLRHFMLGATDDTLTKLADEAGQRYPGLHIVDSYAPPFGPVEETIDDACVDRIAKARPDIVWIGMGTPKQDFAAARLAERLPGVYIGVGAAFDFVAGSVREAPAWVQRSGFEWFYRLCSEPKRLWRRYLFGNARFILAVLRGH</sequence>
<dbReference type="PANTHER" id="PTHR34136">
    <property type="match status" value="1"/>
</dbReference>
<accession>A0ABT1M6S8</accession>
<dbReference type="NCBIfam" id="TIGR00696">
    <property type="entry name" value="wecG_tagA_cpsF"/>
    <property type="match status" value="1"/>
</dbReference>
<organism evidence="3 4">
    <name type="scientific">Mycolicibacterium arenosum</name>
    <dbReference type="NCBI Taxonomy" id="2952157"/>
    <lineage>
        <taxon>Bacteria</taxon>
        <taxon>Bacillati</taxon>
        <taxon>Actinomycetota</taxon>
        <taxon>Actinomycetes</taxon>
        <taxon>Mycobacteriales</taxon>
        <taxon>Mycobacteriaceae</taxon>
        <taxon>Mycolicibacterium</taxon>
    </lineage>
</organism>
<dbReference type="Proteomes" id="UP001651690">
    <property type="component" value="Unassembled WGS sequence"/>
</dbReference>
<dbReference type="RefSeq" id="WP_255061671.1">
    <property type="nucleotide sequence ID" value="NZ_JANDBD010000007.1"/>
</dbReference>